<dbReference type="PANTHER" id="PTHR13593">
    <property type="match status" value="1"/>
</dbReference>
<proteinExistence type="predicted"/>
<dbReference type="Gene3D" id="3.20.20.190">
    <property type="entry name" value="Phosphatidylinositol (PI) phosphodiesterase"/>
    <property type="match status" value="1"/>
</dbReference>
<feature type="transmembrane region" description="Helical" evidence="1">
    <location>
        <begin position="347"/>
        <end position="368"/>
    </location>
</feature>
<sequence>MRRAASWALAVFAAVALTVGVLAQFANRTIFSADGFADRTEATLQSPAVSAELARRMTDGAIRAEPDLIAVRPLVTGAAEGVVSSAAFRSVVRAAARDVHRSVFDRDATTVTLTVVDAGVLLSEAVNHLRPDLAKRIPPELQVTLSGAAERATAHTLDAAERVRLLAVIALVAALLLAAGAVLVAPARRDAVVRVGFAVAVVAGLAGLTATFAPPVLTENAAARAVLRAWLDPLAVWCWTLAGSGLVVGLAAASVLRPVVILPLLARGRAAILHTPDRPGPRAARAVAAIAVGLLAILDPLTVLEVLVASAGLLLVVAGTSELLRLVGGPDAPRARVRRGVPRAVRIGALAGALIAALAVTAFAVGGGPEPIRVGRCNGEAALCDRPLNEVAFVGTHNSMAADGEPGWLFAAQDAGMDAQLREGVRALLIDTHYGFATPRGVATDLSRDSKSREKVTSEVGERFVDTAERLRERIGYTGGGTREVFLCHAFCEVGATRALPALEGVHRFLLAHPEEVLILSIEDDTDAADTAKLIRDSGLIHEVYLGPAKPPWPTLRQMIDRDQRVLVLIENEPGDEPWMHKQDEVAQETPYRFNTAAELAAPTTCAPNRGGTTGSLLLVNHWVDTSPAPRKSIAREVNAPAFLGGRLKRCQAERHLLPNIVAVDFYRQGNVFGTVARLNQPQ</sequence>
<gene>
    <name evidence="2" type="ORF">OM076_07200</name>
</gene>
<evidence type="ECO:0000256" key="1">
    <source>
        <dbReference type="SAM" id="Phobius"/>
    </source>
</evidence>
<dbReference type="Proteomes" id="UP001149140">
    <property type="component" value="Unassembled WGS sequence"/>
</dbReference>
<feature type="transmembrane region" description="Helical" evidence="1">
    <location>
        <begin position="192"/>
        <end position="214"/>
    </location>
</feature>
<dbReference type="Pfam" id="PF26146">
    <property type="entry name" value="PI-PLC_X"/>
    <property type="match status" value="1"/>
</dbReference>
<feature type="transmembrane region" description="Helical" evidence="1">
    <location>
        <begin position="165"/>
        <end position="185"/>
    </location>
</feature>
<dbReference type="PANTHER" id="PTHR13593:SF140">
    <property type="entry name" value="PLC-LIKE PHOSPHODIESTERASE"/>
    <property type="match status" value="1"/>
</dbReference>
<dbReference type="EMBL" id="JAPDOD010000004">
    <property type="protein sequence ID" value="MDA0160042.1"/>
    <property type="molecule type" value="Genomic_DNA"/>
</dbReference>
<organism evidence="2 3">
    <name type="scientific">Solirubrobacter ginsenosidimutans</name>
    <dbReference type="NCBI Taxonomy" id="490573"/>
    <lineage>
        <taxon>Bacteria</taxon>
        <taxon>Bacillati</taxon>
        <taxon>Actinomycetota</taxon>
        <taxon>Thermoleophilia</taxon>
        <taxon>Solirubrobacterales</taxon>
        <taxon>Solirubrobacteraceae</taxon>
        <taxon>Solirubrobacter</taxon>
    </lineage>
</organism>
<dbReference type="SUPFAM" id="SSF51695">
    <property type="entry name" value="PLC-like phosphodiesterases"/>
    <property type="match status" value="1"/>
</dbReference>
<name>A0A9X3MQQ3_9ACTN</name>
<dbReference type="AlphaFoldDB" id="A0A9X3MQQ3"/>
<evidence type="ECO:0000313" key="3">
    <source>
        <dbReference type="Proteomes" id="UP001149140"/>
    </source>
</evidence>
<dbReference type="RefSeq" id="WP_270038810.1">
    <property type="nucleotide sequence ID" value="NZ_JAPDOD010000004.1"/>
</dbReference>
<keyword evidence="3" id="KW-1185">Reference proteome</keyword>
<dbReference type="GO" id="GO:0008081">
    <property type="term" value="F:phosphoric diester hydrolase activity"/>
    <property type="evidence" value="ECO:0007669"/>
    <property type="project" value="InterPro"/>
</dbReference>
<keyword evidence="1" id="KW-1133">Transmembrane helix</keyword>
<accession>A0A9X3MQQ3</accession>
<keyword evidence="1" id="KW-0812">Transmembrane</keyword>
<dbReference type="InterPro" id="IPR017946">
    <property type="entry name" value="PLC-like_Pdiesterase_TIM-brl"/>
</dbReference>
<reference evidence="2" key="1">
    <citation type="submission" date="2022-10" db="EMBL/GenBank/DDBJ databases">
        <title>The WGS of Solirubrobacter ginsenosidimutans DSM 21036.</title>
        <authorList>
            <person name="Jiang Z."/>
        </authorList>
    </citation>
    <scope>NUCLEOTIDE SEQUENCE</scope>
    <source>
        <strain evidence="2">DSM 21036</strain>
    </source>
</reference>
<feature type="transmembrane region" description="Helical" evidence="1">
    <location>
        <begin position="234"/>
        <end position="262"/>
    </location>
</feature>
<comment type="caution">
    <text evidence="2">The sequence shown here is derived from an EMBL/GenBank/DDBJ whole genome shotgun (WGS) entry which is preliminary data.</text>
</comment>
<protein>
    <submittedName>
        <fullName evidence="2">Uncharacterized protein</fullName>
    </submittedName>
</protein>
<keyword evidence="1" id="KW-0472">Membrane</keyword>
<evidence type="ECO:0000313" key="2">
    <source>
        <dbReference type="EMBL" id="MDA0160042.1"/>
    </source>
</evidence>
<dbReference type="InterPro" id="IPR051057">
    <property type="entry name" value="PI-PLC_domain"/>
</dbReference>
<dbReference type="GO" id="GO:0006629">
    <property type="term" value="P:lipid metabolic process"/>
    <property type="evidence" value="ECO:0007669"/>
    <property type="project" value="InterPro"/>
</dbReference>